<dbReference type="Proteomes" id="UP001501302">
    <property type="component" value="Unassembled WGS sequence"/>
</dbReference>
<dbReference type="InterPro" id="IPR017853">
    <property type="entry name" value="GH"/>
</dbReference>
<accession>A0ABP9GT36</accession>
<dbReference type="PANTHER" id="PTHR30620">
    <property type="entry name" value="PERIPLASMIC BETA-GLUCOSIDASE-RELATED"/>
    <property type="match status" value="1"/>
</dbReference>
<dbReference type="Pfam" id="PF14310">
    <property type="entry name" value="Fn3-like"/>
    <property type="match status" value="1"/>
</dbReference>
<gene>
    <name evidence="8" type="primary">bglX_2</name>
    <name evidence="8" type="ORF">GCM10023314_27860</name>
</gene>
<evidence type="ECO:0000256" key="6">
    <source>
        <dbReference type="ARBA" id="ARBA00023295"/>
    </source>
</evidence>
<dbReference type="InterPro" id="IPR001764">
    <property type="entry name" value="Glyco_hydro_3_N"/>
</dbReference>
<dbReference type="NCBIfam" id="NF011678">
    <property type="entry name" value="PRK15098.1"/>
    <property type="match status" value="1"/>
</dbReference>
<comment type="catalytic activity">
    <reaction evidence="1">
        <text>Hydrolysis of terminal, non-reducing beta-D-glucosyl residues with release of beta-D-glucose.</text>
        <dbReference type="EC" id="3.2.1.21"/>
    </reaction>
</comment>
<dbReference type="PRINTS" id="PR00133">
    <property type="entry name" value="GLHYDRLASE3"/>
</dbReference>
<dbReference type="Gene3D" id="3.40.50.1700">
    <property type="entry name" value="Glycoside hydrolase family 3 C-terminal domain"/>
    <property type="match status" value="1"/>
</dbReference>
<evidence type="ECO:0000256" key="5">
    <source>
        <dbReference type="ARBA" id="ARBA00022801"/>
    </source>
</evidence>
<dbReference type="Pfam" id="PF01915">
    <property type="entry name" value="Glyco_hydro_3_C"/>
    <property type="match status" value="1"/>
</dbReference>
<proteinExistence type="inferred from homology"/>
<feature type="domain" description="Fibronectin type III-like" evidence="7">
    <location>
        <begin position="658"/>
        <end position="729"/>
    </location>
</feature>
<dbReference type="Gene3D" id="3.20.20.300">
    <property type="entry name" value="Glycoside hydrolase, family 3, N-terminal domain"/>
    <property type="match status" value="1"/>
</dbReference>
<evidence type="ECO:0000313" key="9">
    <source>
        <dbReference type="Proteomes" id="UP001501302"/>
    </source>
</evidence>
<evidence type="ECO:0000256" key="3">
    <source>
        <dbReference type="ARBA" id="ARBA00012744"/>
    </source>
</evidence>
<dbReference type="SUPFAM" id="SSF52279">
    <property type="entry name" value="Beta-D-glucan exohydrolase, C-terminal domain"/>
    <property type="match status" value="1"/>
</dbReference>
<evidence type="ECO:0000256" key="4">
    <source>
        <dbReference type="ARBA" id="ARBA00022729"/>
    </source>
</evidence>
<dbReference type="InterPro" id="IPR013783">
    <property type="entry name" value="Ig-like_fold"/>
</dbReference>
<evidence type="ECO:0000313" key="8">
    <source>
        <dbReference type="EMBL" id="GAA4952751.1"/>
    </source>
</evidence>
<comment type="caution">
    <text evidence="8">The sequence shown here is derived from an EMBL/GenBank/DDBJ whole genome shotgun (WGS) entry which is preliminary data.</text>
</comment>
<name>A0ABP9GT36_9FLAO</name>
<keyword evidence="9" id="KW-1185">Reference proteome</keyword>
<keyword evidence="5" id="KW-0378">Hydrolase</keyword>
<protein>
    <recommendedName>
        <fullName evidence="3">beta-glucosidase</fullName>
        <ecNumber evidence="3">3.2.1.21</ecNumber>
    </recommendedName>
</protein>
<evidence type="ECO:0000256" key="2">
    <source>
        <dbReference type="ARBA" id="ARBA00005336"/>
    </source>
</evidence>
<reference evidence="9" key="1">
    <citation type="journal article" date="2019" name="Int. J. Syst. Evol. Microbiol.">
        <title>The Global Catalogue of Microorganisms (GCM) 10K type strain sequencing project: providing services to taxonomists for standard genome sequencing and annotation.</title>
        <authorList>
            <consortium name="The Broad Institute Genomics Platform"/>
            <consortium name="The Broad Institute Genome Sequencing Center for Infectious Disease"/>
            <person name="Wu L."/>
            <person name="Ma J."/>
        </authorList>
    </citation>
    <scope>NUCLEOTIDE SEQUENCE [LARGE SCALE GENOMIC DNA]</scope>
    <source>
        <strain evidence="9">JCM 18285</strain>
    </source>
</reference>
<comment type="similarity">
    <text evidence="2">Belongs to the glycosyl hydrolase 3 family.</text>
</comment>
<evidence type="ECO:0000256" key="1">
    <source>
        <dbReference type="ARBA" id="ARBA00000448"/>
    </source>
</evidence>
<dbReference type="Gene3D" id="2.60.40.10">
    <property type="entry name" value="Immunoglobulins"/>
    <property type="match status" value="1"/>
</dbReference>
<dbReference type="InterPro" id="IPR051915">
    <property type="entry name" value="Cellulose_Degrad_GH3"/>
</dbReference>
<keyword evidence="4" id="KW-0732">Signal</keyword>
<dbReference type="EC" id="3.2.1.21" evidence="3"/>
<dbReference type="SMART" id="SM01217">
    <property type="entry name" value="Fn3_like"/>
    <property type="match status" value="1"/>
</dbReference>
<dbReference type="SUPFAM" id="SSF51445">
    <property type="entry name" value="(Trans)glycosidases"/>
    <property type="match status" value="1"/>
</dbReference>
<dbReference type="InterPro" id="IPR002772">
    <property type="entry name" value="Glyco_hydro_3_C"/>
</dbReference>
<organism evidence="8 9">
    <name type="scientific">Algibacter agarivorans</name>
    <dbReference type="NCBI Taxonomy" id="1109741"/>
    <lineage>
        <taxon>Bacteria</taxon>
        <taxon>Pseudomonadati</taxon>
        <taxon>Bacteroidota</taxon>
        <taxon>Flavobacteriia</taxon>
        <taxon>Flavobacteriales</taxon>
        <taxon>Flavobacteriaceae</taxon>
        <taxon>Algibacter</taxon>
    </lineage>
</organism>
<dbReference type="InterPro" id="IPR036881">
    <property type="entry name" value="Glyco_hydro_3_C_sf"/>
</dbReference>
<sequence length="740" mass="81150">MKCKIIIVMSAVILSACTGIPKSSIVETDEQIETILSKLTLQEKAGQLNLIPIEGEPTEAHLKMIREGKVGSVLKVNGVENITKLQKIAVNESKSGIPILFQEDVIHGYKTIAPIPIAEAASWDLEAIRKSSAVAAREAAVSGISLTYAPMVDISRDPRWGRLLEAAGEDPYLGSLVAAARVKGLQESNENGKNILSCVKHFAGYGASLAGRDYNIQDFSERELRETYLPPFQAAIDAGVASLMCAYSAYDGEPLTANQFLMQDVLRDEMGFKGLAMTDWETIKNLVKTGVAENDTIATINAMDAGIDMDMNSEKFVSLLPVLVETGKISIEQVDNAVRRVLILKKKAGLLTDPFANLNIEEEKKELLSERNIAETKDIALKSMVLLKNNKHVLPISSNVKNIAVIGPMAKATKDLLGWWHCKGNENDVVTYFEGISKKFENAKITYAKGCDIDSFKIAGKDLIPKAVKTAQIADVVILVLGEEYWMSGEGGGTASLHLPGAQEELFEAIAKTGKPIITVINAGRPYILTNIDAKSDAVLYAWMPGTTGGTALAEILSGEFNPQGKTPMTFPYHEGQIPIFYNYRRTSHRFVPGLTDNRYSTTYRDVQNEPLYPFGYGLSYTSYDYSDIELNSKEMTENGSITATVKISNTGKVKGTEVVQLYIGDKVCSVTRPEKELKDFTLVEIEPGETKAVSFEITPDKLMFIGKGKAYKKTIEKGEFNLFIGKNANELKQTTFILK</sequence>
<dbReference type="InterPro" id="IPR036962">
    <property type="entry name" value="Glyco_hydro_3_N_sf"/>
</dbReference>
<dbReference type="EMBL" id="BAABJJ010000039">
    <property type="protein sequence ID" value="GAA4952751.1"/>
    <property type="molecule type" value="Genomic_DNA"/>
</dbReference>
<dbReference type="PANTHER" id="PTHR30620:SF16">
    <property type="entry name" value="LYSOSOMAL BETA GLUCOSIDASE"/>
    <property type="match status" value="1"/>
</dbReference>
<dbReference type="Pfam" id="PF00933">
    <property type="entry name" value="Glyco_hydro_3"/>
    <property type="match status" value="1"/>
</dbReference>
<keyword evidence="6" id="KW-0326">Glycosidase</keyword>
<dbReference type="PROSITE" id="PS51257">
    <property type="entry name" value="PROKAR_LIPOPROTEIN"/>
    <property type="match status" value="1"/>
</dbReference>
<evidence type="ECO:0000259" key="7">
    <source>
        <dbReference type="SMART" id="SM01217"/>
    </source>
</evidence>
<dbReference type="InterPro" id="IPR026891">
    <property type="entry name" value="Fn3-like"/>
</dbReference>